<reference evidence="2" key="1">
    <citation type="journal article" date="2015" name="Nature">
        <title>Complex archaea that bridge the gap between prokaryotes and eukaryotes.</title>
        <authorList>
            <person name="Spang A."/>
            <person name="Saw J.H."/>
            <person name="Jorgensen S.L."/>
            <person name="Zaremba-Niedzwiedzka K."/>
            <person name="Martijn J."/>
            <person name="Lind A.E."/>
            <person name="van Eijk R."/>
            <person name="Schleper C."/>
            <person name="Guy L."/>
            <person name="Ettema T.J."/>
        </authorList>
    </citation>
    <scope>NUCLEOTIDE SEQUENCE</scope>
</reference>
<evidence type="ECO:0000313" key="2">
    <source>
        <dbReference type="EMBL" id="KKL82474.1"/>
    </source>
</evidence>
<accession>A0A0F9F7V7</accession>
<comment type="caution">
    <text evidence="2">The sequence shown here is derived from an EMBL/GenBank/DDBJ whole genome shotgun (WGS) entry which is preliminary data.</text>
</comment>
<gene>
    <name evidence="2" type="ORF">LCGC14_1984390</name>
</gene>
<sequence>MTELDSIPHCRCSEHESELESTRTEAFSAMDALAANAVGRPWPAVFCRPARPSPVRRVLVPRHAAAARGRAPRHPAAGSAVRSPRSSARCGGGRSSLCRCCSARASRRSLGRPSPSALWPHGSFLAERPGPRPPPPFCAASVSTGVQVCTRSTLFTGRLLIAGGASLSPFRKEKSGTRTGPKAPKERSDPLRASFFAQPGRRPEEVPLMRSRRRCKKEREDRSAG</sequence>
<proteinExistence type="predicted"/>
<name>A0A0F9F7V7_9ZZZZ</name>
<feature type="region of interest" description="Disordered" evidence="1">
    <location>
        <begin position="65"/>
        <end position="91"/>
    </location>
</feature>
<evidence type="ECO:0000256" key="1">
    <source>
        <dbReference type="SAM" id="MobiDB-lite"/>
    </source>
</evidence>
<dbReference type="EMBL" id="LAZR01022266">
    <property type="protein sequence ID" value="KKL82474.1"/>
    <property type="molecule type" value="Genomic_DNA"/>
</dbReference>
<organism evidence="2">
    <name type="scientific">marine sediment metagenome</name>
    <dbReference type="NCBI Taxonomy" id="412755"/>
    <lineage>
        <taxon>unclassified sequences</taxon>
        <taxon>metagenomes</taxon>
        <taxon>ecological metagenomes</taxon>
    </lineage>
</organism>
<feature type="region of interest" description="Disordered" evidence="1">
    <location>
        <begin position="169"/>
        <end position="225"/>
    </location>
</feature>
<feature type="compositionally biased region" description="Low complexity" evidence="1">
    <location>
        <begin position="65"/>
        <end position="89"/>
    </location>
</feature>
<dbReference type="AlphaFoldDB" id="A0A0F9F7V7"/>
<protein>
    <submittedName>
        <fullName evidence="2">Uncharacterized protein</fullName>
    </submittedName>
</protein>